<comment type="caution">
    <text evidence="2">The sequence shown here is derived from an EMBL/GenBank/DDBJ whole genome shotgun (WGS) entry which is preliminary data.</text>
</comment>
<dbReference type="AlphaFoldDB" id="A0A3E2HB92"/>
<feature type="region of interest" description="Disordered" evidence="1">
    <location>
        <begin position="1"/>
        <end position="29"/>
    </location>
</feature>
<dbReference type="InterPro" id="IPR021109">
    <property type="entry name" value="Peptidase_aspartic_dom_sf"/>
</dbReference>
<dbReference type="Proteomes" id="UP000258309">
    <property type="component" value="Unassembled WGS sequence"/>
</dbReference>
<evidence type="ECO:0000313" key="3">
    <source>
        <dbReference type="Proteomes" id="UP000258309"/>
    </source>
</evidence>
<sequence length="652" mass="74130">MPNRESDVGKQEVLDHVQHPGGLEDIGLPDSLGDISLRSELDQPWKKLAINNRGSAGSAAPFRISSTSPRRSKGRPMSVPYGKTLDDFRPDAFDYSSPLYRRLWSLDDDSSFDRPNVASIQDQKSRVQTKLAKPLKSRTRVISSKPQKTQNTSDITFSQQTATLGPPRHPERASYDMISQPGTRPISQDELVTEVKEIYAGLVMIEFKCIEVDNKLRTLHANFALNNHHPYSNPPLNRLAAEYPAITQLPRCSSKSKGRSRAWPQADPFPMILNTKLQENKRKVLRIHINGKEQLCCPDSGSSKNIMSKTFANEQKLEIYQRTKDIKRFQMGSGKYVWSVGRVYLRVEVPGLPLRRKKRSFYVLEGCPVPIAVGMPFLEEAEIQTKNRHLLETCPADWSNISHFLWIETPRNRMNYSLGEHYLVAVADTGSDLNLMSLDCAKREGFDIDTRPEVRRRVQVGDGTEVETIGRVYIYNLQFDRRKPESHFPEAAVQAASVPFPASTPDASNALFQTSTDNQEIIILDVIEGLPSDVVFGRDLLEATDAFNHCPDLFSSSRGNKHNAYEFNVFIDCGPLFPRPRFLRRRQEEAIAPETKEQHDDKKWAEFCRRTQEEDRIASLPQNEQAGAREIEQGRTRAWNELHVNCDHCNQV</sequence>
<dbReference type="EMBL" id="NCSJ02000094">
    <property type="protein sequence ID" value="RFU30696.1"/>
    <property type="molecule type" value="Genomic_DNA"/>
</dbReference>
<dbReference type="CDD" id="cd00303">
    <property type="entry name" value="retropepsin_like"/>
    <property type="match status" value="2"/>
</dbReference>
<feature type="compositionally biased region" description="Polar residues" evidence="1">
    <location>
        <begin position="140"/>
        <end position="153"/>
    </location>
</feature>
<organism evidence="2 3">
    <name type="scientific">Scytalidium lignicola</name>
    <name type="common">Hyphomycete</name>
    <dbReference type="NCBI Taxonomy" id="5539"/>
    <lineage>
        <taxon>Eukaryota</taxon>
        <taxon>Fungi</taxon>
        <taxon>Dikarya</taxon>
        <taxon>Ascomycota</taxon>
        <taxon>Pezizomycotina</taxon>
        <taxon>Leotiomycetes</taxon>
        <taxon>Leotiomycetes incertae sedis</taxon>
        <taxon>Scytalidium</taxon>
    </lineage>
</organism>
<feature type="region of interest" description="Disordered" evidence="1">
    <location>
        <begin position="131"/>
        <end position="153"/>
    </location>
</feature>
<feature type="non-terminal residue" evidence="2">
    <location>
        <position position="1"/>
    </location>
</feature>
<dbReference type="Gene3D" id="2.40.70.10">
    <property type="entry name" value="Acid Proteases"/>
    <property type="match status" value="2"/>
</dbReference>
<reference evidence="2 3" key="1">
    <citation type="submission" date="2018-05" db="EMBL/GenBank/DDBJ databases">
        <title>Draft genome sequence of Scytalidium lignicola DSM 105466, a ubiquitous saprotrophic fungus.</title>
        <authorList>
            <person name="Buettner E."/>
            <person name="Gebauer A.M."/>
            <person name="Hofrichter M."/>
            <person name="Liers C."/>
            <person name="Kellner H."/>
        </authorList>
    </citation>
    <scope>NUCLEOTIDE SEQUENCE [LARGE SCALE GENOMIC DNA]</scope>
    <source>
        <strain evidence="2 3">DSM 105466</strain>
    </source>
</reference>
<proteinExistence type="predicted"/>
<feature type="non-terminal residue" evidence="2">
    <location>
        <position position="652"/>
    </location>
</feature>
<protein>
    <submittedName>
        <fullName evidence="2">Uncharacterized protein</fullName>
    </submittedName>
</protein>
<feature type="region of interest" description="Disordered" evidence="1">
    <location>
        <begin position="55"/>
        <end position="82"/>
    </location>
</feature>
<gene>
    <name evidence="2" type="ORF">B7463_g5670</name>
</gene>
<accession>A0A3E2HB92</accession>
<name>A0A3E2HB92_SCYLI</name>
<evidence type="ECO:0000313" key="2">
    <source>
        <dbReference type="EMBL" id="RFU30696.1"/>
    </source>
</evidence>
<keyword evidence="3" id="KW-1185">Reference proteome</keyword>
<feature type="compositionally biased region" description="Basic and acidic residues" evidence="1">
    <location>
        <begin position="1"/>
        <end position="18"/>
    </location>
</feature>
<dbReference type="OrthoDB" id="6079484at2759"/>
<dbReference type="STRING" id="5539.A0A3E2HB92"/>
<evidence type="ECO:0000256" key="1">
    <source>
        <dbReference type="SAM" id="MobiDB-lite"/>
    </source>
</evidence>